<dbReference type="CDD" id="cd07377">
    <property type="entry name" value="WHTH_GntR"/>
    <property type="match status" value="1"/>
</dbReference>
<dbReference type="AlphaFoldDB" id="A0A916YI67"/>
<evidence type="ECO:0000256" key="1">
    <source>
        <dbReference type="ARBA" id="ARBA00023015"/>
    </source>
</evidence>
<dbReference type="InterPro" id="IPR036388">
    <property type="entry name" value="WH-like_DNA-bd_sf"/>
</dbReference>
<dbReference type="PANTHER" id="PTHR43537">
    <property type="entry name" value="TRANSCRIPTIONAL REGULATOR, GNTR FAMILY"/>
    <property type="match status" value="1"/>
</dbReference>
<proteinExistence type="predicted"/>
<reference evidence="5" key="2">
    <citation type="submission" date="2020-09" db="EMBL/GenBank/DDBJ databases">
        <authorList>
            <person name="Sun Q."/>
            <person name="Zhou Y."/>
        </authorList>
    </citation>
    <scope>NUCLEOTIDE SEQUENCE</scope>
    <source>
        <strain evidence="5">CGMCC 1.15152</strain>
    </source>
</reference>
<dbReference type="PRINTS" id="PR00035">
    <property type="entry name" value="HTHGNTR"/>
</dbReference>
<name>A0A916YI67_9MICO</name>
<evidence type="ECO:0000259" key="4">
    <source>
        <dbReference type="PROSITE" id="PS50949"/>
    </source>
</evidence>
<dbReference type="SUPFAM" id="SSF46785">
    <property type="entry name" value="Winged helix' DNA-binding domain"/>
    <property type="match status" value="1"/>
</dbReference>
<keyword evidence="3" id="KW-0804">Transcription</keyword>
<dbReference type="Pfam" id="PF00392">
    <property type="entry name" value="GntR"/>
    <property type="match status" value="1"/>
</dbReference>
<dbReference type="Gene3D" id="1.20.120.530">
    <property type="entry name" value="GntR ligand-binding domain-like"/>
    <property type="match status" value="1"/>
</dbReference>
<dbReference type="GO" id="GO:0003677">
    <property type="term" value="F:DNA binding"/>
    <property type="evidence" value="ECO:0007669"/>
    <property type="project" value="UniProtKB-KW"/>
</dbReference>
<dbReference type="SUPFAM" id="SSF48008">
    <property type="entry name" value="GntR ligand-binding domain-like"/>
    <property type="match status" value="1"/>
</dbReference>
<dbReference type="EMBL" id="BMHO01000002">
    <property type="protein sequence ID" value="GGD44337.1"/>
    <property type="molecule type" value="Genomic_DNA"/>
</dbReference>
<dbReference type="InterPro" id="IPR000524">
    <property type="entry name" value="Tscrpt_reg_HTH_GntR"/>
</dbReference>
<evidence type="ECO:0000313" key="6">
    <source>
        <dbReference type="Proteomes" id="UP000633205"/>
    </source>
</evidence>
<evidence type="ECO:0000313" key="5">
    <source>
        <dbReference type="EMBL" id="GGD44337.1"/>
    </source>
</evidence>
<dbReference type="InterPro" id="IPR008920">
    <property type="entry name" value="TF_FadR/GntR_C"/>
</dbReference>
<keyword evidence="2" id="KW-0238">DNA-binding</keyword>
<protein>
    <submittedName>
        <fullName evidence="5">Transcriptional regulator</fullName>
    </submittedName>
</protein>
<organism evidence="5 6">
    <name type="scientific">Microbacterium faecale</name>
    <dbReference type="NCBI Taxonomy" id="1804630"/>
    <lineage>
        <taxon>Bacteria</taxon>
        <taxon>Bacillati</taxon>
        <taxon>Actinomycetota</taxon>
        <taxon>Actinomycetes</taxon>
        <taxon>Micrococcales</taxon>
        <taxon>Microbacteriaceae</taxon>
        <taxon>Microbacterium</taxon>
    </lineage>
</organism>
<dbReference type="Pfam" id="PF07729">
    <property type="entry name" value="FCD"/>
    <property type="match status" value="1"/>
</dbReference>
<dbReference type="SMART" id="SM00345">
    <property type="entry name" value="HTH_GNTR"/>
    <property type="match status" value="1"/>
</dbReference>
<dbReference type="Gene3D" id="1.10.10.10">
    <property type="entry name" value="Winged helix-like DNA-binding domain superfamily/Winged helix DNA-binding domain"/>
    <property type="match status" value="1"/>
</dbReference>
<feature type="domain" description="HTH gntR-type" evidence="4">
    <location>
        <begin position="4"/>
        <end position="76"/>
    </location>
</feature>
<dbReference type="PROSITE" id="PS50949">
    <property type="entry name" value="HTH_GNTR"/>
    <property type="match status" value="1"/>
</dbReference>
<dbReference type="RefSeq" id="WP_188712928.1">
    <property type="nucleotide sequence ID" value="NZ_BMHO01000002.1"/>
</dbReference>
<dbReference type="SMART" id="SM00895">
    <property type="entry name" value="FCD"/>
    <property type="match status" value="1"/>
</dbReference>
<dbReference type="Proteomes" id="UP000633205">
    <property type="component" value="Unassembled WGS sequence"/>
</dbReference>
<dbReference type="PANTHER" id="PTHR43537:SF24">
    <property type="entry name" value="GLUCONATE OPERON TRANSCRIPTIONAL REPRESSOR"/>
    <property type="match status" value="1"/>
</dbReference>
<gene>
    <name evidence="5" type="ORF">GCM10010915_26940</name>
</gene>
<evidence type="ECO:0000256" key="3">
    <source>
        <dbReference type="ARBA" id="ARBA00023163"/>
    </source>
</evidence>
<dbReference type="InterPro" id="IPR036390">
    <property type="entry name" value="WH_DNA-bd_sf"/>
</dbReference>
<dbReference type="GO" id="GO:0003700">
    <property type="term" value="F:DNA-binding transcription factor activity"/>
    <property type="evidence" value="ECO:0007669"/>
    <property type="project" value="InterPro"/>
</dbReference>
<dbReference type="InterPro" id="IPR011711">
    <property type="entry name" value="GntR_C"/>
</dbReference>
<evidence type="ECO:0000256" key="2">
    <source>
        <dbReference type="ARBA" id="ARBA00023125"/>
    </source>
</evidence>
<keyword evidence="1" id="KW-0805">Transcription regulation</keyword>
<accession>A0A916YI67</accession>
<sequence>MAETKAWRVVLDHVEKRLRDGSLGPGDRLPGERELATQLGVGRSSVREALRVLEVMGVLHTATGSGPRSGAVITTSASSGVAQVLGLQAAAQAFEFGDVVDARLVLEAAVVEALAATTPELSAAREVLDAMDDDALTSDEFLSLDARFHGLLAEATGNAVFATVMTGLRAAIETYVQSRAHAIGDWSAARDRLQHEHRGVLEAVRAGDADDARQRIHDHIGGYYAATRIRDEQQRQ</sequence>
<comment type="caution">
    <text evidence="5">The sequence shown here is derived from an EMBL/GenBank/DDBJ whole genome shotgun (WGS) entry which is preliminary data.</text>
</comment>
<keyword evidence="6" id="KW-1185">Reference proteome</keyword>
<reference evidence="5" key="1">
    <citation type="journal article" date="2014" name="Int. J. Syst. Evol. Microbiol.">
        <title>Complete genome sequence of Corynebacterium casei LMG S-19264T (=DSM 44701T), isolated from a smear-ripened cheese.</title>
        <authorList>
            <consortium name="US DOE Joint Genome Institute (JGI-PGF)"/>
            <person name="Walter F."/>
            <person name="Albersmeier A."/>
            <person name="Kalinowski J."/>
            <person name="Ruckert C."/>
        </authorList>
    </citation>
    <scope>NUCLEOTIDE SEQUENCE</scope>
    <source>
        <strain evidence="5">CGMCC 1.15152</strain>
    </source>
</reference>